<dbReference type="AlphaFoldDB" id="A0A7X2XHD8"/>
<dbReference type="Proteomes" id="UP000484547">
    <property type="component" value="Unassembled WGS sequence"/>
</dbReference>
<evidence type="ECO:0000313" key="1">
    <source>
        <dbReference type="EMBL" id="MTT76738.1"/>
    </source>
</evidence>
<dbReference type="RefSeq" id="WP_149877328.1">
    <property type="nucleotide sequence ID" value="NZ_WNBG01000013.1"/>
</dbReference>
<evidence type="ECO:0000313" key="2">
    <source>
        <dbReference type="EMBL" id="MTU04928.1"/>
    </source>
</evidence>
<proteinExistence type="predicted"/>
<keyword evidence="3" id="KW-1185">Reference proteome</keyword>
<sequence length="178" mass="19724">MASIFSAFANAFQSVGVGIPFQKQAADIVFSVENKSDYIVLPIVPADLPELAQPQNNETFESISGSIRVIGLMGLREITIESLLPAEGKNYPFARPTGSSAQKVVEFFEKWRRKYIPLQCSITYGNGDVYIDMSCLVDEFTYYSDKVGDIHYSLKASEYKLGSELNSLLKMAAGVRNE</sequence>
<dbReference type="EMBL" id="WNBW01000013">
    <property type="protein sequence ID" value="MTU04928.1"/>
    <property type="molecule type" value="Genomic_DNA"/>
</dbReference>
<accession>A0A7X2XHD8</accession>
<dbReference type="OrthoDB" id="9800780at2"/>
<organism evidence="1 4">
    <name type="scientific">Phascolarctobacterium faecium</name>
    <dbReference type="NCBI Taxonomy" id="33025"/>
    <lineage>
        <taxon>Bacteria</taxon>
        <taxon>Bacillati</taxon>
        <taxon>Bacillota</taxon>
        <taxon>Negativicutes</taxon>
        <taxon>Acidaminococcales</taxon>
        <taxon>Acidaminococcaceae</taxon>
        <taxon>Phascolarctobacterium</taxon>
    </lineage>
</organism>
<dbReference type="EMBL" id="WNBM01000010">
    <property type="protein sequence ID" value="MTT76738.1"/>
    <property type="molecule type" value="Genomic_DNA"/>
</dbReference>
<evidence type="ECO:0000313" key="3">
    <source>
        <dbReference type="Proteomes" id="UP000443070"/>
    </source>
</evidence>
<reference evidence="3 4" key="1">
    <citation type="journal article" date="2019" name="Nat. Med.">
        <title>A library of human gut bacterial isolates paired with longitudinal multiomics data enables mechanistic microbiome research.</title>
        <authorList>
            <person name="Poyet M."/>
            <person name="Groussin M."/>
            <person name="Gibbons S.M."/>
            <person name="Avila-Pacheco J."/>
            <person name="Jiang X."/>
            <person name="Kearney S.M."/>
            <person name="Perrotta A.R."/>
            <person name="Berdy B."/>
            <person name="Zhao S."/>
            <person name="Lieberman T.D."/>
            <person name="Swanson P.K."/>
            <person name="Smith M."/>
            <person name="Roesemann S."/>
            <person name="Alexander J.E."/>
            <person name="Rich S.A."/>
            <person name="Livny J."/>
            <person name="Vlamakis H."/>
            <person name="Clish C."/>
            <person name="Bullock K."/>
            <person name="Deik A."/>
            <person name="Scott J."/>
            <person name="Pierce K.A."/>
            <person name="Xavier R.J."/>
            <person name="Alm E.J."/>
        </authorList>
    </citation>
    <scope>NUCLEOTIDE SEQUENCE [LARGE SCALE GENOMIC DNA]</scope>
    <source>
        <strain evidence="1 4">BIOML-A13</strain>
        <strain evidence="2 3">BIOML-A3</strain>
    </source>
</reference>
<gene>
    <name evidence="1" type="ORF">GMD11_10780</name>
    <name evidence="2" type="ORF">GMD18_11090</name>
</gene>
<comment type="caution">
    <text evidence="1">The sequence shown here is derived from an EMBL/GenBank/DDBJ whole genome shotgun (WGS) entry which is preliminary data.</text>
</comment>
<dbReference type="Proteomes" id="UP000443070">
    <property type="component" value="Unassembled WGS sequence"/>
</dbReference>
<evidence type="ECO:0000313" key="4">
    <source>
        <dbReference type="Proteomes" id="UP000484547"/>
    </source>
</evidence>
<protein>
    <submittedName>
        <fullName evidence="1">Uncharacterized protein</fullName>
    </submittedName>
</protein>
<name>A0A7X2XHD8_9FIRM</name>